<dbReference type="Pfam" id="PF00378">
    <property type="entry name" value="ECH_1"/>
    <property type="match status" value="1"/>
</dbReference>
<proteinExistence type="inferred from homology"/>
<gene>
    <name evidence="4" type="ORF">EF807_02335</name>
</gene>
<evidence type="ECO:0000256" key="2">
    <source>
        <dbReference type="ARBA" id="ARBA00023239"/>
    </source>
</evidence>
<dbReference type="InterPro" id="IPR029045">
    <property type="entry name" value="ClpP/crotonase-like_dom_sf"/>
</dbReference>
<comment type="caution">
    <text evidence="4">The sequence shown here is derived from an EMBL/GenBank/DDBJ whole genome shotgun (WGS) entry which is preliminary data.</text>
</comment>
<dbReference type="Proteomes" id="UP000320766">
    <property type="component" value="Unassembled WGS sequence"/>
</dbReference>
<dbReference type="InterPro" id="IPR001753">
    <property type="entry name" value="Enoyl-CoA_hydra/iso"/>
</dbReference>
<comment type="similarity">
    <text evidence="1 3">Belongs to the enoyl-CoA hydratase/isomerase family.</text>
</comment>
<name>A0A520KYY3_9EURY</name>
<dbReference type="PANTHER" id="PTHR11941:SF54">
    <property type="entry name" value="ENOYL-COA HYDRATASE, MITOCHONDRIAL"/>
    <property type="match status" value="1"/>
</dbReference>
<dbReference type="InterPro" id="IPR018376">
    <property type="entry name" value="Enoyl-CoA_hyd/isom_CS"/>
</dbReference>
<dbReference type="AlphaFoldDB" id="A0A520KYY3"/>
<dbReference type="CDD" id="cd06558">
    <property type="entry name" value="crotonase-like"/>
    <property type="match status" value="1"/>
</dbReference>
<dbReference type="GO" id="GO:0016836">
    <property type="term" value="F:hydro-lyase activity"/>
    <property type="evidence" value="ECO:0007669"/>
    <property type="project" value="UniProtKB-ARBA"/>
</dbReference>
<dbReference type="PROSITE" id="PS00166">
    <property type="entry name" value="ENOYL_COA_HYDRATASE"/>
    <property type="match status" value="1"/>
</dbReference>
<dbReference type="EMBL" id="RXIL01000040">
    <property type="protein sequence ID" value="RZN71492.1"/>
    <property type="molecule type" value="Genomic_DNA"/>
</dbReference>
<evidence type="ECO:0000256" key="1">
    <source>
        <dbReference type="ARBA" id="ARBA00005254"/>
    </source>
</evidence>
<evidence type="ECO:0000313" key="5">
    <source>
        <dbReference type="Proteomes" id="UP000320766"/>
    </source>
</evidence>
<reference evidence="4 5" key="1">
    <citation type="journal article" date="2019" name="Nat. Microbiol.">
        <title>Wide diversity of methane and short-chain alkane metabolisms in uncultured archaea.</title>
        <authorList>
            <person name="Borrel G."/>
            <person name="Adam P.S."/>
            <person name="McKay L.J."/>
            <person name="Chen L.X."/>
            <person name="Sierra-Garcia I.N."/>
            <person name="Sieber C.M."/>
            <person name="Letourneur Q."/>
            <person name="Ghozlane A."/>
            <person name="Andersen G.L."/>
            <person name="Li W.J."/>
            <person name="Hallam S.J."/>
            <person name="Muyzer G."/>
            <person name="de Oliveira V.M."/>
            <person name="Inskeep W.P."/>
            <person name="Banfield J.F."/>
            <person name="Gribaldo S."/>
        </authorList>
    </citation>
    <scope>NUCLEOTIDE SEQUENCE [LARGE SCALE GENOMIC DNA]</scope>
    <source>
        <strain evidence="4">NM1b</strain>
    </source>
</reference>
<dbReference type="InterPro" id="IPR014748">
    <property type="entry name" value="Enoyl-CoA_hydra_C"/>
</dbReference>
<evidence type="ECO:0000313" key="4">
    <source>
        <dbReference type="EMBL" id="RZN71492.1"/>
    </source>
</evidence>
<protein>
    <submittedName>
        <fullName evidence="4">Crotonase</fullName>
    </submittedName>
</protein>
<dbReference type="Gene3D" id="3.90.226.10">
    <property type="entry name" value="2-enoyl-CoA Hydratase, Chain A, domain 1"/>
    <property type="match status" value="1"/>
</dbReference>
<evidence type="ECO:0000256" key="3">
    <source>
        <dbReference type="RuleBase" id="RU003707"/>
    </source>
</evidence>
<dbReference type="Gene3D" id="1.10.12.10">
    <property type="entry name" value="Lyase 2-enoyl-coa Hydratase, Chain A, domain 2"/>
    <property type="match status" value="1"/>
</dbReference>
<dbReference type="PANTHER" id="PTHR11941">
    <property type="entry name" value="ENOYL-COA HYDRATASE-RELATED"/>
    <property type="match status" value="1"/>
</dbReference>
<dbReference type="FunFam" id="1.10.12.10:FF:000001">
    <property type="entry name" value="Probable enoyl-CoA hydratase, mitochondrial"/>
    <property type="match status" value="1"/>
</dbReference>
<dbReference type="FunFam" id="3.90.226.10:FF:000009">
    <property type="entry name" value="Carnitinyl-CoA dehydratase"/>
    <property type="match status" value="1"/>
</dbReference>
<dbReference type="GO" id="GO:0006635">
    <property type="term" value="P:fatty acid beta-oxidation"/>
    <property type="evidence" value="ECO:0007669"/>
    <property type="project" value="TreeGrafter"/>
</dbReference>
<keyword evidence="2" id="KW-0456">Lyase</keyword>
<organism evidence="4 5">
    <name type="scientific">Candidatus Methanolliviera hydrocarbonicum</name>
    <dbReference type="NCBI Taxonomy" id="2491085"/>
    <lineage>
        <taxon>Archaea</taxon>
        <taxon>Methanobacteriati</taxon>
        <taxon>Methanobacteriota</taxon>
        <taxon>Candidatus Methanoliparia</taxon>
        <taxon>Candidatus Methanoliparales</taxon>
        <taxon>Candidatus Methanollivieraceae</taxon>
        <taxon>Candidatus Methanolliviera</taxon>
    </lineage>
</organism>
<accession>A0A520KYY3</accession>
<sequence>MAFETIIYEKKPPIAKITLNRPKVLNAVNEKLVAELGEIVEAIEKDKDIRVAIITGTGRAFAAGADITMFKGKNYLDVRKVIEKGKNILARMEEMGKPFIAALNGLTLGGGCEISMACDIRIASEKARFGQPEINLGLIPGWGGTQRLTRLVGKGMAKKIDLTGDMIGADEAKAIGLVDEVVPADKLEDSVEALAEKLASKPPITVRCVLDAINKGSEMPLKEALSFETDEFLISFASEDAKEGISAFIEKRKATFKGK</sequence>
<dbReference type="SUPFAM" id="SSF52096">
    <property type="entry name" value="ClpP/crotonase"/>
    <property type="match status" value="1"/>
</dbReference>